<dbReference type="PANTHER" id="PTHR15751:SF14">
    <property type="entry name" value="HUNTINGTIN-ASSOCIATED PROTEIN 1"/>
    <property type="match status" value="1"/>
</dbReference>
<feature type="coiled-coil region" evidence="5">
    <location>
        <begin position="259"/>
        <end position="286"/>
    </location>
</feature>
<name>A0A6P8F387_CLUHA</name>
<dbReference type="SMART" id="SM01424">
    <property type="entry name" value="HAP1_N"/>
    <property type="match status" value="1"/>
</dbReference>
<feature type="domain" description="Trafficking kinesin-binding protein C-terminal" evidence="7">
    <location>
        <begin position="533"/>
        <end position="704"/>
    </location>
</feature>
<evidence type="ECO:0000259" key="8">
    <source>
        <dbReference type="SMART" id="SM01424"/>
    </source>
</evidence>
<dbReference type="GO" id="GO:0048311">
    <property type="term" value="P:mitochondrion distribution"/>
    <property type="evidence" value="ECO:0007669"/>
    <property type="project" value="TreeGrafter"/>
</dbReference>
<comment type="similarity">
    <text evidence="2">Belongs to the milton family.</text>
</comment>
<feature type="region of interest" description="Disordered" evidence="6">
    <location>
        <begin position="539"/>
        <end position="605"/>
    </location>
</feature>
<dbReference type="GO" id="GO:0048011">
    <property type="term" value="P:neurotrophin TRK receptor signaling pathway"/>
    <property type="evidence" value="ECO:0007669"/>
    <property type="project" value="TreeGrafter"/>
</dbReference>
<dbReference type="OrthoDB" id="10067624at2759"/>
<feature type="region of interest" description="Disordered" evidence="6">
    <location>
        <begin position="47"/>
        <end position="141"/>
    </location>
</feature>
<dbReference type="InterPro" id="IPR006933">
    <property type="entry name" value="HAP1_N"/>
</dbReference>
<keyword evidence="3 5" id="KW-0175">Coiled coil</keyword>
<dbReference type="GeneID" id="105911219"/>
<dbReference type="GO" id="GO:0098957">
    <property type="term" value="P:anterograde axonal transport of mitochondrion"/>
    <property type="evidence" value="ECO:0007669"/>
    <property type="project" value="TreeGrafter"/>
</dbReference>
<feature type="region of interest" description="Disordered" evidence="6">
    <location>
        <begin position="639"/>
        <end position="688"/>
    </location>
</feature>
<evidence type="ECO:0000313" key="9">
    <source>
        <dbReference type="Proteomes" id="UP000515152"/>
    </source>
</evidence>
<organism evidence="9 10">
    <name type="scientific">Clupea harengus</name>
    <name type="common">Atlantic herring</name>
    <dbReference type="NCBI Taxonomy" id="7950"/>
    <lineage>
        <taxon>Eukaryota</taxon>
        <taxon>Metazoa</taxon>
        <taxon>Chordata</taxon>
        <taxon>Craniata</taxon>
        <taxon>Vertebrata</taxon>
        <taxon>Euteleostomi</taxon>
        <taxon>Actinopterygii</taxon>
        <taxon>Neopterygii</taxon>
        <taxon>Teleostei</taxon>
        <taxon>Clupei</taxon>
        <taxon>Clupeiformes</taxon>
        <taxon>Clupeoidei</taxon>
        <taxon>Clupeidae</taxon>
        <taxon>Clupea</taxon>
    </lineage>
</organism>
<dbReference type="PANTHER" id="PTHR15751">
    <property type="entry name" value="TRAFFICKING KINESIN-BINDING PROTEIN"/>
    <property type="match status" value="1"/>
</dbReference>
<accession>A0A6P8F387</accession>
<gene>
    <name evidence="10" type="primary">hap1</name>
</gene>
<dbReference type="GO" id="GO:0022008">
    <property type="term" value="P:neurogenesis"/>
    <property type="evidence" value="ECO:0007669"/>
    <property type="project" value="TreeGrafter"/>
</dbReference>
<feature type="compositionally biased region" description="Polar residues" evidence="6">
    <location>
        <begin position="79"/>
        <end position="91"/>
    </location>
</feature>
<dbReference type="AlphaFoldDB" id="A0A6P8F387"/>
<keyword evidence="9" id="KW-1185">Reference proteome</keyword>
<dbReference type="GO" id="GO:0031410">
    <property type="term" value="C:cytoplasmic vesicle"/>
    <property type="evidence" value="ECO:0007669"/>
    <property type="project" value="TreeGrafter"/>
</dbReference>
<dbReference type="SMART" id="SM01423">
    <property type="entry name" value="Milton"/>
    <property type="match status" value="1"/>
</dbReference>
<comment type="subcellular location">
    <subcellularLocation>
        <location evidence="1">Mitochondrion</location>
    </subcellularLocation>
</comment>
<dbReference type="GO" id="GO:0005102">
    <property type="term" value="F:signaling receptor binding"/>
    <property type="evidence" value="ECO:0007669"/>
    <property type="project" value="TreeGrafter"/>
</dbReference>
<reference evidence="10" key="1">
    <citation type="submission" date="2025-08" db="UniProtKB">
        <authorList>
            <consortium name="RefSeq"/>
        </authorList>
    </citation>
    <scope>IDENTIFICATION</scope>
</reference>
<dbReference type="Proteomes" id="UP000515152">
    <property type="component" value="Chromosome 24"/>
</dbReference>
<evidence type="ECO:0000313" key="10">
    <source>
        <dbReference type="RefSeq" id="XP_031417602.1"/>
    </source>
</evidence>
<evidence type="ECO:0000256" key="2">
    <source>
        <dbReference type="ARBA" id="ARBA00007007"/>
    </source>
</evidence>
<feature type="region of interest" description="Disordered" evidence="6">
    <location>
        <begin position="754"/>
        <end position="773"/>
    </location>
</feature>
<dbReference type="GO" id="GO:0005739">
    <property type="term" value="C:mitochondrion"/>
    <property type="evidence" value="ECO:0007669"/>
    <property type="project" value="UniProtKB-SubCell"/>
</dbReference>
<dbReference type="InterPro" id="IPR051946">
    <property type="entry name" value="Intracell_Traff-Reg"/>
</dbReference>
<sequence length="950" mass="104220">MLKDPSSSNHRYCRLRTEELSRALKGLCTQSSSQLVVGVQASTHLDAGRYSPGSAPCSSLADPRPPTRTLNRLPPAKLSQPSGTSRLQQPVPTRPPRPSLEHRGPQSVHGEQAEGCGAPSRRPQPHLQTPGTSAETQAGCQAKDVSTLTEISYNLNLPEVELVSLLKEDLPRYTLRADCVFGYDHDDWLHTPILPPEAILGLSPELIEETLKYFLLCSDRVGQVTKTYHDIDAVTHLLEEKERDLELAARIGQSLLKQNRDLTARNELLDEHLEIAKEEIAQLRHELSMRDDLLHFYASTEELEAASEARSTVKREESSTSSLTHLIQYDFLQQKLKGLEDENFKLRSEAQDLTSETTDYEEKEQQLMMVCVEELSSVNRQVCDLSEELARKVEDSLRQQEEISCLLGQIVDQQQSCKKLTNENEDLNQHLSASRECQNTLKSELRDMQEKYNECEDMLREAREDIKNLRNKSLPNSTVKRYSALETVIPMDSLAAEIEGTFRKGIDTPAPSEYKNHPWRVFETVKVVNQVVRLRSQCHSPQVPGSSPASARSSLTSTPRTSYYCSDGASLQSDDKAPLTPHTEEQSSTPGKRLIGQPGTPGGHDLEVALRSLSARQESHASERPFFEVERERKLRKLVHQGGEAEGEGEGGECSASSGFLTPSSSTGTNYSGSSRHSAGSGLSTSSRSCLPDRLQIVKPLEGSVTLHHWQQLAKPNLGGILHPRPGVLTKDFHQLEVDLQHVYSLNDLEEDEDDSALARLSSSQHSNMVPPSGPNFPQTSPSFTVTNSRILHHPSLLVPTLTASLSALSLSACGSCQHVTHPPPCSLVHPALASSPLRLSSSTPPLGLVSLLQKQGISARTDRQTGPGPLPAPSVPLTGKVAWNSSAGGADGGACVADSGTGNAFSFNLVEKLLRLGLHRVAARGVADSSAWKSDWPWADCLRAFDPRS</sequence>
<feature type="coiled-coil region" evidence="5">
    <location>
        <begin position="410"/>
        <end position="472"/>
    </location>
</feature>
<feature type="coiled-coil region" evidence="5">
    <location>
        <begin position="329"/>
        <end position="356"/>
    </location>
</feature>
<dbReference type="GO" id="GO:0030425">
    <property type="term" value="C:dendrite"/>
    <property type="evidence" value="ECO:0007669"/>
    <property type="project" value="TreeGrafter"/>
</dbReference>
<keyword evidence="4" id="KW-0496">Mitochondrion</keyword>
<evidence type="ECO:0000256" key="5">
    <source>
        <dbReference type="SAM" id="Coils"/>
    </source>
</evidence>
<evidence type="ECO:0000259" key="7">
    <source>
        <dbReference type="SMART" id="SM01423"/>
    </source>
</evidence>
<evidence type="ECO:0000256" key="6">
    <source>
        <dbReference type="SAM" id="MobiDB-lite"/>
    </source>
</evidence>
<dbReference type="CTD" id="9001"/>
<evidence type="ECO:0000256" key="4">
    <source>
        <dbReference type="ARBA" id="ARBA00023128"/>
    </source>
</evidence>
<feature type="compositionally biased region" description="Low complexity" evidence="6">
    <location>
        <begin position="546"/>
        <end position="562"/>
    </location>
</feature>
<dbReference type="KEGG" id="char:105911219"/>
<evidence type="ECO:0000256" key="3">
    <source>
        <dbReference type="ARBA" id="ARBA00023054"/>
    </source>
</evidence>
<dbReference type="InterPro" id="IPR022154">
    <property type="entry name" value="TRAK1/2_C"/>
</dbReference>
<proteinExistence type="inferred from homology"/>
<dbReference type="GO" id="GO:1904115">
    <property type="term" value="C:axon cytoplasm"/>
    <property type="evidence" value="ECO:0007669"/>
    <property type="project" value="GOC"/>
</dbReference>
<feature type="compositionally biased region" description="Basic and acidic residues" evidence="6">
    <location>
        <begin position="573"/>
        <end position="585"/>
    </location>
</feature>
<dbReference type="GO" id="GO:0017022">
    <property type="term" value="F:myosin binding"/>
    <property type="evidence" value="ECO:0007669"/>
    <property type="project" value="TreeGrafter"/>
</dbReference>
<feature type="compositionally biased region" description="Polar residues" evidence="6">
    <location>
        <begin position="126"/>
        <end position="141"/>
    </location>
</feature>
<dbReference type="RefSeq" id="XP_031417602.1">
    <property type="nucleotide sequence ID" value="XM_031561742.1"/>
</dbReference>
<feature type="compositionally biased region" description="Low complexity" evidence="6">
    <location>
        <begin position="653"/>
        <end position="688"/>
    </location>
</feature>
<feature type="domain" description="HAP1 N-terminal" evidence="8">
    <location>
        <begin position="167"/>
        <end position="472"/>
    </location>
</feature>
<evidence type="ECO:0000256" key="1">
    <source>
        <dbReference type="ARBA" id="ARBA00004173"/>
    </source>
</evidence>
<dbReference type="GO" id="GO:0006605">
    <property type="term" value="P:protein targeting"/>
    <property type="evidence" value="ECO:0007669"/>
    <property type="project" value="TreeGrafter"/>
</dbReference>
<feature type="compositionally biased region" description="Polar residues" evidence="6">
    <location>
        <begin position="761"/>
        <end position="773"/>
    </location>
</feature>
<dbReference type="Pfam" id="PF12448">
    <property type="entry name" value="Milton"/>
    <property type="match status" value="1"/>
</dbReference>
<dbReference type="GO" id="GO:0047496">
    <property type="term" value="P:vesicle transport along microtubule"/>
    <property type="evidence" value="ECO:0007669"/>
    <property type="project" value="TreeGrafter"/>
</dbReference>
<protein>
    <submittedName>
        <fullName evidence="10">Trafficking kinesin-binding protein 1</fullName>
    </submittedName>
</protein>
<dbReference type="Pfam" id="PF04849">
    <property type="entry name" value="HAP1_N"/>
    <property type="match status" value="1"/>
</dbReference>